<evidence type="ECO:0000256" key="1">
    <source>
        <dbReference type="SAM" id="Phobius"/>
    </source>
</evidence>
<dbReference type="RefSeq" id="WP_058020915.1">
    <property type="nucleotide sequence ID" value="NZ_CP013189.1"/>
</dbReference>
<dbReference type="KEGG" id="pspi:PS2015_691"/>
<keyword evidence="1" id="KW-0812">Transmembrane</keyword>
<feature type="transmembrane region" description="Helical" evidence="1">
    <location>
        <begin position="12"/>
        <end position="36"/>
    </location>
</feature>
<organism evidence="2 3">
    <name type="scientific">Pseudohongiella spirulinae</name>
    <dbReference type="NCBI Taxonomy" id="1249552"/>
    <lineage>
        <taxon>Bacteria</taxon>
        <taxon>Pseudomonadati</taxon>
        <taxon>Pseudomonadota</taxon>
        <taxon>Gammaproteobacteria</taxon>
        <taxon>Pseudomonadales</taxon>
        <taxon>Pseudohongiellaceae</taxon>
        <taxon>Pseudohongiella</taxon>
    </lineage>
</organism>
<dbReference type="EMBL" id="CP013189">
    <property type="protein sequence ID" value="ALO45371.1"/>
    <property type="molecule type" value="Genomic_DNA"/>
</dbReference>
<name>A0A0S2KAL1_9GAMM</name>
<gene>
    <name evidence="2" type="ORF">PS2015_691</name>
</gene>
<keyword evidence="1" id="KW-0472">Membrane</keyword>
<dbReference type="Proteomes" id="UP000065641">
    <property type="component" value="Chromosome"/>
</dbReference>
<dbReference type="OrthoDB" id="8527869at2"/>
<dbReference type="AlphaFoldDB" id="A0A0S2KAL1"/>
<reference evidence="3" key="1">
    <citation type="submission" date="2015-11" db="EMBL/GenBank/DDBJ databases">
        <authorList>
            <person name="Kim K.M."/>
        </authorList>
    </citation>
    <scope>NUCLEOTIDE SEQUENCE [LARGE SCALE GENOMIC DNA]</scope>
    <source>
        <strain evidence="3">KCTC 32221</strain>
    </source>
</reference>
<accession>A0A0S2KAL1</accession>
<keyword evidence="3" id="KW-1185">Reference proteome</keyword>
<evidence type="ECO:0000313" key="2">
    <source>
        <dbReference type="EMBL" id="ALO45371.1"/>
    </source>
</evidence>
<sequence>MKINLPIPEKDLALLKWPAIISLVALVLATSVYFLAQYLDQQSTAALVDAQQSLERVRTSIEQISQEEATIVQYIDRFLYAQETGFLDEEDRLGFLENMASIREQLQLFPITVELGTQFSIPLSYLPEDPLPGSPLTLRGSTISLQTGLLHEFELSRLMDGLRESRGILQPIECSLLEQSPGDRFSQVTENIRFDCSFNWYSINLNPDADELSGGF</sequence>
<dbReference type="STRING" id="1249552.PS2015_691"/>
<keyword evidence="1" id="KW-1133">Transmembrane helix</keyword>
<evidence type="ECO:0000313" key="3">
    <source>
        <dbReference type="Proteomes" id="UP000065641"/>
    </source>
</evidence>
<proteinExistence type="predicted"/>
<protein>
    <submittedName>
        <fullName evidence="2">Uncharacterized protein</fullName>
    </submittedName>
</protein>